<dbReference type="InterPro" id="IPR023393">
    <property type="entry name" value="START-like_dom_sf"/>
</dbReference>
<evidence type="ECO:0000313" key="2">
    <source>
        <dbReference type="Proteomes" id="UP000757540"/>
    </source>
</evidence>
<gene>
    <name evidence="1" type="ORF">HDG69_002632</name>
</gene>
<keyword evidence="2" id="KW-1185">Reference proteome</keyword>
<sequence length="173" mass="18678">MPRDPVVTTSVLAVPRAVLWRHATSFAGIRAELWPWVAMTTPPAMRGPAGGAPMTTGGPLGRSVLLLGGWFPVEYDDVVVAQVEPGRRFVERSQTLTMARWEHERALEDVEPGACRVRDVVSFDLRAVPRSVPGAARAVRATVSALFAHRHRRLRARFGVPGAGAQTARGAGP</sequence>
<dbReference type="Gene3D" id="3.30.530.20">
    <property type="match status" value="1"/>
</dbReference>
<protein>
    <submittedName>
        <fullName evidence="1">Ligand-binding SRPBCC domain-containing protein</fullName>
    </submittedName>
</protein>
<reference evidence="1 2" key="1">
    <citation type="submission" date="2020-05" db="EMBL/GenBank/DDBJ databases">
        <title>Genomic Encyclopedia of Type Strains, Phase III (KMG-III): the genomes of soil and plant-associated and newly described type strains.</title>
        <authorList>
            <person name="Whitman W."/>
        </authorList>
    </citation>
    <scope>NUCLEOTIDE SEQUENCE [LARGE SCALE GENOMIC DNA]</scope>
    <source>
        <strain evidence="1 2">KCTC 19046</strain>
    </source>
</reference>
<proteinExistence type="predicted"/>
<evidence type="ECO:0000313" key="1">
    <source>
        <dbReference type="EMBL" id="NOV98047.1"/>
    </source>
</evidence>
<dbReference type="RefSeq" id="WP_171784272.1">
    <property type="nucleotide sequence ID" value="NZ_BAAAML010000005.1"/>
</dbReference>
<name>A0ABX2A5B8_9MICO</name>
<accession>A0ABX2A5B8</accession>
<comment type="caution">
    <text evidence="1">The sequence shown here is derived from an EMBL/GenBank/DDBJ whole genome shotgun (WGS) entry which is preliminary data.</text>
</comment>
<dbReference type="Proteomes" id="UP000757540">
    <property type="component" value="Unassembled WGS sequence"/>
</dbReference>
<dbReference type="EMBL" id="JABEZU010000003">
    <property type="protein sequence ID" value="NOV98047.1"/>
    <property type="molecule type" value="Genomic_DNA"/>
</dbReference>
<organism evidence="1 2">
    <name type="scientific">Isoptericola halotolerans</name>
    <dbReference type="NCBI Taxonomy" id="300560"/>
    <lineage>
        <taxon>Bacteria</taxon>
        <taxon>Bacillati</taxon>
        <taxon>Actinomycetota</taxon>
        <taxon>Actinomycetes</taxon>
        <taxon>Micrococcales</taxon>
        <taxon>Promicromonosporaceae</taxon>
        <taxon>Isoptericola</taxon>
    </lineage>
</organism>
<dbReference type="SUPFAM" id="SSF55961">
    <property type="entry name" value="Bet v1-like"/>
    <property type="match status" value="1"/>
</dbReference>